<protein>
    <recommendedName>
        <fullName evidence="3">Glutamine amidotransferase domain-containing protein</fullName>
    </recommendedName>
</protein>
<dbReference type="SUPFAM" id="SSF52317">
    <property type="entry name" value="Class I glutamine amidotransferase-like"/>
    <property type="match status" value="1"/>
</dbReference>
<dbReference type="STRING" id="993689.GCA_002077135_02496"/>
<dbReference type="RefSeq" id="WP_081128155.1">
    <property type="nucleotide sequence ID" value="NZ_DAHXOC010000059.1"/>
</dbReference>
<name>A0A4S3KGR5_9GAMM</name>
<keyword evidence="2" id="KW-1185">Reference proteome</keyword>
<dbReference type="EMBL" id="MWQO01000055">
    <property type="protein sequence ID" value="THD07837.1"/>
    <property type="molecule type" value="Genomic_DNA"/>
</dbReference>
<proteinExistence type="predicted"/>
<dbReference type="OrthoDB" id="9813383at2"/>
<reference evidence="1 2" key="1">
    <citation type="submission" date="2017-02" db="EMBL/GenBank/DDBJ databases">
        <title>Whole genome sequencing of Metallibacterium scheffleri DSM 24874 (T).</title>
        <authorList>
            <person name="Kumar S."/>
            <person name="Patil P."/>
            <person name="Patil P.B."/>
        </authorList>
    </citation>
    <scope>NUCLEOTIDE SEQUENCE [LARGE SCALE GENOMIC DNA]</scope>
    <source>
        <strain evidence="1 2">DSM 24874</strain>
    </source>
</reference>
<dbReference type="AlphaFoldDB" id="A0A4S3KGR5"/>
<dbReference type="InterPro" id="IPR029062">
    <property type="entry name" value="Class_I_gatase-like"/>
</dbReference>
<comment type="caution">
    <text evidence="1">The sequence shown here is derived from an EMBL/GenBank/DDBJ whole genome shotgun (WGS) entry which is preliminary data.</text>
</comment>
<evidence type="ECO:0000313" key="2">
    <source>
        <dbReference type="Proteomes" id="UP000307749"/>
    </source>
</evidence>
<accession>A0A4S3KGR5</accession>
<evidence type="ECO:0000313" key="1">
    <source>
        <dbReference type="EMBL" id="THD07837.1"/>
    </source>
</evidence>
<dbReference type="Gene3D" id="3.40.50.880">
    <property type="match status" value="1"/>
</dbReference>
<gene>
    <name evidence="1" type="ORF">B1806_14430</name>
</gene>
<dbReference type="Proteomes" id="UP000307749">
    <property type="component" value="Unassembled WGS sequence"/>
</dbReference>
<sequence length="230" mass="24648">MLTLCAVQHTEGEYLGLMEDHFESRAIRFLYTRPFVAGGSIPADVHGFDGLVLLGAGPRGVVSGEILPSLNAELRLTDAFLQAGLPVIGVGVGSLILAIAAGGGAQAYPLRFSIGEARRSAVDALAGHLPERFPYAMYMRDRVQLPADARVLAIDESDAPMIFQVRDNCLGFSAHPGIKSGMIEDLVMEFDEVPENIPRTLAQMAAQQRAIADALSEIMVGVVKITSLMR</sequence>
<evidence type="ECO:0008006" key="3">
    <source>
        <dbReference type="Google" id="ProtNLM"/>
    </source>
</evidence>
<organism evidence="1 2">
    <name type="scientific">Metallibacterium scheffleri</name>
    <dbReference type="NCBI Taxonomy" id="993689"/>
    <lineage>
        <taxon>Bacteria</taxon>
        <taxon>Pseudomonadati</taxon>
        <taxon>Pseudomonadota</taxon>
        <taxon>Gammaproteobacteria</taxon>
        <taxon>Lysobacterales</taxon>
        <taxon>Rhodanobacteraceae</taxon>
        <taxon>Metallibacterium</taxon>
    </lineage>
</organism>